<dbReference type="AlphaFoldDB" id="A0A821H731"/>
<feature type="compositionally biased region" description="Polar residues" evidence="1">
    <location>
        <begin position="143"/>
        <end position="160"/>
    </location>
</feature>
<dbReference type="EMBL" id="CAJOBP010032348">
    <property type="protein sequence ID" value="CAF4676973.1"/>
    <property type="molecule type" value="Genomic_DNA"/>
</dbReference>
<dbReference type="Proteomes" id="UP000663873">
    <property type="component" value="Unassembled WGS sequence"/>
</dbReference>
<sequence>MQMAATHNYYGTAHRSANNVRNSHMHDLSSGYYYEHPKQHYNNRYNYANEHYQQQRPTNKNSKRGGTSTINNRQPTNGTNNTNNNRHHSTSDNDLKEGEEWETASESSTNMRNDSYDTNAINSEQTNETKSSTHRGRTPPKKSFSSQRPNARQIFKYTNA</sequence>
<dbReference type="Proteomes" id="UP000663848">
    <property type="component" value="Unassembled WGS sequence"/>
</dbReference>
<evidence type="ECO:0000313" key="4">
    <source>
        <dbReference type="Proteomes" id="UP000663848"/>
    </source>
</evidence>
<name>A0A821H731_9BILA</name>
<feature type="compositionally biased region" description="Low complexity" evidence="1">
    <location>
        <begin position="71"/>
        <end position="84"/>
    </location>
</feature>
<reference evidence="3" key="1">
    <citation type="submission" date="2021-02" db="EMBL/GenBank/DDBJ databases">
        <authorList>
            <person name="Nowell W R."/>
        </authorList>
    </citation>
    <scope>NUCLEOTIDE SEQUENCE</scope>
</reference>
<organism evidence="3 4">
    <name type="scientific">Rotaria socialis</name>
    <dbReference type="NCBI Taxonomy" id="392032"/>
    <lineage>
        <taxon>Eukaryota</taxon>
        <taxon>Metazoa</taxon>
        <taxon>Spiralia</taxon>
        <taxon>Gnathifera</taxon>
        <taxon>Rotifera</taxon>
        <taxon>Eurotatoria</taxon>
        <taxon>Bdelloidea</taxon>
        <taxon>Philodinida</taxon>
        <taxon>Philodinidae</taxon>
        <taxon>Rotaria</taxon>
    </lineage>
</organism>
<feature type="compositionally biased region" description="Polar residues" evidence="1">
    <location>
        <begin position="52"/>
        <end position="70"/>
    </location>
</feature>
<comment type="caution">
    <text evidence="3">The sequence shown here is derived from an EMBL/GenBank/DDBJ whole genome shotgun (WGS) entry which is preliminary data.</text>
</comment>
<evidence type="ECO:0000313" key="3">
    <source>
        <dbReference type="EMBL" id="CAF4678894.1"/>
    </source>
</evidence>
<accession>A0A821H731</accession>
<feature type="compositionally biased region" description="Basic and acidic residues" evidence="1">
    <location>
        <begin position="89"/>
        <end position="98"/>
    </location>
</feature>
<feature type="region of interest" description="Disordered" evidence="1">
    <location>
        <begin position="52"/>
        <end position="160"/>
    </location>
</feature>
<keyword evidence="5" id="KW-1185">Reference proteome</keyword>
<evidence type="ECO:0000256" key="1">
    <source>
        <dbReference type="SAM" id="MobiDB-lite"/>
    </source>
</evidence>
<feature type="compositionally biased region" description="Polar residues" evidence="1">
    <location>
        <begin position="104"/>
        <end position="130"/>
    </location>
</feature>
<gene>
    <name evidence="3" type="ORF">QYT958_LOCUS16502</name>
    <name evidence="2" type="ORF">UJA718_LOCUS35042</name>
</gene>
<proteinExistence type="predicted"/>
<evidence type="ECO:0000313" key="2">
    <source>
        <dbReference type="EMBL" id="CAF4676973.1"/>
    </source>
</evidence>
<dbReference type="EMBL" id="CAJOBR010002396">
    <property type="protein sequence ID" value="CAF4678894.1"/>
    <property type="molecule type" value="Genomic_DNA"/>
</dbReference>
<protein>
    <submittedName>
        <fullName evidence="3">Uncharacterized protein</fullName>
    </submittedName>
</protein>
<evidence type="ECO:0000313" key="5">
    <source>
        <dbReference type="Proteomes" id="UP000663873"/>
    </source>
</evidence>